<dbReference type="InterPro" id="IPR011333">
    <property type="entry name" value="SKP1/BTB/POZ_sf"/>
</dbReference>
<protein>
    <recommendedName>
        <fullName evidence="6">MATH domain-containing protein</fullName>
    </recommendedName>
</protein>
<dbReference type="PROSITE" id="PS50144">
    <property type="entry name" value="MATH"/>
    <property type="match status" value="1"/>
</dbReference>
<feature type="domain" description="BTB" evidence="2">
    <location>
        <begin position="173"/>
        <end position="203"/>
    </location>
</feature>
<dbReference type="Pfam" id="PF00651">
    <property type="entry name" value="BTB"/>
    <property type="match status" value="1"/>
</dbReference>
<proteinExistence type="predicted"/>
<dbReference type="PROSITE" id="PS50097">
    <property type="entry name" value="BTB"/>
    <property type="match status" value="1"/>
</dbReference>
<dbReference type="InterPro" id="IPR045005">
    <property type="entry name" value="BPM1-6"/>
</dbReference>
<dbReference type="InterPro" id="IPR000210">
    <property type="entry name" value="BTB/POZ_dom"/>
</dbReference>
<comment type="pathway">
    <text evidence="1">Protein modification; protein ubiquitination.</text>
</comment>
<dbReference type="PANTHER" id="PTHR26379:SF486">
    <property type="entry name" value="OS04G0625500 PROTEIN"/>
    <property type="match status" value="1"/>
</dbReference>
<gene>
    <name evidence="4" type="ORF">E2562_016806</name>
</gene>
<dbReference type="Gene3D" id="3.30.710.10">
    <property type="entry name" value="Potassium Channel Kv1.1, Chain A"/>
    <property type="match status" value="1"/>
</dbReference>
<evidence type="ECO:0000259" key="3">
    <source>
        <dbReference type="PROSITE" id="PS50144"/>
    </source>
</evidence>
<dbReference type="SUPFAM" id="SSF49599">
    <property type="entry name" value="TRAF domain-like"/>
    <property type="match status" value="1"/>
</dbReference>
<sequence>MGNSLLSIGSSIGSSPDDRSIRLPETLSRCVTASVAAAHNFEVPRYSLLEGVGAGKFVTSGTFSVDGHDWNITVYPDGWTEESYVSVFLCLCGGGATGVMTKYTLSLLENGGGAFVQRSLTHHFNTLGAFWGFTRCSLTVIREPRNEDVTAVAVPPSDMRRFLANMLRDGDGADVVVVVRDQLFRAHRCTLAARPPVFRAPAT</sequence>
<dbReference type="PANTHER" id="PTHR26379">
    <property type="entry name" value="BTB/POZ AND MATH DOMAIN-CONTAINING PROTEIN 1"/>
    <property type="match status" value="1"/>
</dbReference>
<dbReference type="Pfam" id="PF22486">
    <property type="entry name" value="MATH_2"/>
    <property type="match status" value="1"/>
</dbReference>
<dbReference type="Proteomes" id="UP000479710">
    <property type="component" value="Unassembled WGS sequence"/>
</dbReference>
<feature type="domain" description="MATH" evidence="3">
    <location>
        <begin position="36"/>
        <end position="135"/>
    </location>
</feature>
<evidence type="ECO:0008006" key="6">
    <source>
        <dbReference type="Google" id="ProtNLM"/>
    </source>
</evidence>
<dbReference type="AlphaFoldDB" id="A0A6G1BWW5"/>
<reference evidence="4 5" key="1">
    <citation type="submission" date="2019-11" db="EMBL/GenBank/DDBJ databases">
        <title>Whole genome sequence of Oryza granulata.</title>
        <authorList>
            <person name="Li W."/>
        </authorList>
    </citation>
    <scope>NUCLEOTIDE SEQUENCE [LARGE SCALE GENOMIC DNA]</scope>
    <source>
        <strain evidence="5">cv. Menghai</strain>
        <tissue evidence="4">Leaf</tissue>
    </source>
</reference>
<accession>A0A6G1BWW5</accession>
<dbReference type="InterPro" id="IPR002083">
    <property type="entry name" value="MATH/TRAF_dom"/>
</dbReference>
<evidence type="ECO:0000313" key="5">
    <source>
        <dbReference type="Proteomes" id="UP000479710"/>
    </source>
</evidence>
<comment type="caution">
    <text evidence="4">The sequence shown here is derived from an EMBL/GenBank/DDBJ whole genome shotgun (WGS) entry which is preliminary data.</text>
</comment>
<dbReference type="CDD" id="cd00121">
    <property type="entry name" value="MATH"/>
    <property type="match status" value="1"/>
</dbReference>
<dbReference type="OrthoDB" id="6359816at2759"/>
<dbReference type="SUPFAM" id="SSF54695">
    <property type="entry name" value="POZ domain"/>
    <property type="match status" value="1"/>
</dbReference>
<name>A0A6G1BWW5_9ORYZ</name>
<organism evidence="4 5">
    <name type="scientific">Oryza meyeriana var. granulata</name>
    <dbReference type="NCBI Taxonomy" id="110450"/>
    <lineage>
        <taxon>Eukaryota</taxon>
        <taxon>Viridiplantae</taxon>
        <taxon>Streptophyta</taxon>
        <taxon>Embryophyta</taxon>
        <taxon>Tracheophyta</taxon>
        <taxon>Spermatophyta</taxon>
        <taxon>Magnoliopsida</taxon>
        <taxon>Liliopsida</taxon>
        <taxon>Poales</taxon>
        <taxon>Poaceae</taxon>
        <taxon>BOP clade</taxon>
        <taxon>Oryzoideae</taxon>
        <taxon>Oryzeae</taxon>
        <taxon>Oryzinae</taxon>
        <taxon>Oryza</taxon>
        <taxon>Oryza meyeriana</taxon>
    </lineage>
</organism>
<dbReference type="GO" id="GO:0016567">
    <property type="term" value="P:protein ubiquitination"/>
    <property type="evidence" value="ECO:0007669"/>
    <property type="project" value="InterPro"/>
</dbReference>
<evidence type="ECO:0000313" key="4">
    <source>
        <dbReference type="EMBL" id="KAF0892499.1"/>
    </source>
</evidence>
<dbReference type="Gene3D" id="2.60.210.10">
    <property type="entry name" value="Apoptosis, Tumor Necrosis Factor Receptor Associated Protein 2, Chain A"/>
    <property type="match status" value="1"/>
</dbReference>
<dbReference type="InterPro" id="IPR008974">
    <property type="entry name" value="TRAF-like"/>
</dbReference>
<evidence type="ECO:0000259" key="2">
    <source>
        <dbReference type="PROSITE" id="PS50097"/>
    </source>
</evidence>
<dbReference type="EMBL" id="SPHZ02000011">
    <property type="protein sequence ID" value="KAF0892499.1"/>
    <property type="molecule type" value="Genomic_DNA"/>
</dbReference>
<evidence type="ECO:0000256" key="1">
    <source>
        <dbReference type="ARBA" id="ARBA00004906"/>
    </source>
</evidence>
<keyword evidence="5" id="KW-1185">Reference proteome</keyword>